<organism evidence="6 7">
    <name type="scientific">Corynebacterium kutscheri</name>
    <dbReference type="NCBI Taxonomy" id="35755"/>
    <lineage>
        <taxon>Bacteria</taxon>
        <taxon>Bacillati</taxon>
        <taxon>Actinomycetota</taxon>
        <taxon>Actinomycetes</taxon>
        <taxon>Mycobacteriales</taxon>
        <taxon>Corynebacteriaceae</taxon>
        <taxon>Corynebacterium</taxon>
    </lineage>
</organism>
<dbReference type="SUPFAM" id="SSF55729">
    <property type="entry name" value="Acyl-CoA N-acyltransferases (Nat)"/>
    <property type="match status" value="2"/>
</dbReference>
<dbReference type="KEGG" id="cku:UL82_02875"/>
<dbReference type="Proteomes" id="UP000033457">
    <property type="component" value="Chromosome"/>
</dbReference>
<dbReference type="HOGENOM" id="CLU_068014_0_0_11"/>
<dbReference type="NCBIfam" id="TIGR03448">
    <property type="entry name" value="mycothiol_MshD"/>
    <property type="match status" value="1"/>
</dbReference>
<dbReference type="GO" id="GO:0008999">
    <property type="term" value="F:protein-N-terminal-alanine acetyltransferase activity"/>
    <property type="evidence" value="ECO:0007669"/>
    <property type="project" value="TreeGrafter"/>
</dbReference>
<feature type="binding site" evidence="4">
    <location>
        <begin position="236"/>
        <end position="238"/>
    </location>
    <ligand>
        <name>acetyl-CoA</name>
        <dbReference type="ChEBI" id="CHEBI:57288"/>
        <label>2</label>
    </ligand>
</feature>
<dbReference type="RefSeq" id="WP_046438927.1">
    <property type="nucleotide sequence ID" value="NZ_CP011312.1"/>
</dbReference>
<dbReference type="GO" id="GO:0010125">
    <property type="term" value="P:mycothiol biosynthetic process"/>
    <property type="evidence" value="ECO:0007669"/>
    <property type="project" value="UniProtKB-UniRule"/>
</dbReference>
<evidence type="ECO:0000313" key="6">
    <source>
        <dbReference type="EMBL" id="AKE40799.1"/>
    </source>
</evidence>
<keyword evidence="2 4" id="KW-0677">Repeat</keyword>
<dbReference type="EC" id="2.3.1.189" evidence="4"/>
<evidence type="ECO:0000256" key="2">
    <source>
        <dbReference type="ARBA" id="ARBA00022737"/>
    </source>
</evidence>
<dbReference type="InterPro" id="IPR000182">
    <property type="entry name" value="GNAT_dom"/>
</dbReference>
<dbReference type="PANTHER" id="PTHR43617:SF31">
    <property type="entry name" value="MYCOTHIOL ACETYLTRANSFERASE"/>
    <property type="match status" value="1"/>
</dbReference>
<dbReference type="PROSITE" id="PS51186">
    <property type="entry name" value="GNAT"/>
    <property type="match status" value="1"/>
</dbReference>
<comment type="subunit">
    <text evidence="4">Monomer.</text>
</comment>
<dbReference type="InterPro" id="IPR016181">
    <property type="entry name" value="Acyl_CoA_acyltransferase"/>
</dbReference>
<dbReference type="PANTHER" id="PTHR43617">
    <property type="entry name" value="L-AMINO ACID N-ACETYLTRANSFERASE"/>
    <property type="match status" value="1"/>
</dbReference>
<proteinExistence type="inferred from homology"/>
<reference evidence="6 7" key="1">
    <citation type="journal article" date="2015" name="Genome Announc.">
        <title>Complete Genome Sequence of Corynebacterium kutscheri DSM 20755, a Corynebacterial Type Strain with Remarkably Low G+C Content of Chromosomal DNA.</title>
        <authorList>
            <person name="Ruckert C."/>
            <person name="Albersmeier A."/>
            <person name="Winkler A."/>
            <person name="Tauch A."/>
        </authorList>
    </citation>
    <scope>NUCLEOTIDE SEQUENCE [LARGE SCALE GENOMIC DNA]</scope>
    <source>
        <strain evidence="6 7">DSM 20755</strain>
    </source>
</reference>
<comment type="catalytic activity">
    <reaction evidence="4">
        <text>1D-myo-inositol 2-(L-cysteinylamino)-2-deoxy-alpha-D-glucopyranoside + acetyl-CoA = mycothiol + CoA + H(+)</text>
        <dbReference type="Rhea" id="RHEA:26172"/>
        <dbReference type="ChEBI" id="CHEBI:15378"/>
        <dbReference type="ChEBI" id="CHEBI:16768"/>
        <dbReference type="ChEBI" id="CHEBI:57287"/>
        <dbReference type="ChEBI" id="CHEBI:57288"/>
        <dbReference type="ChEBI" id="CHEBI:58887"/>
        <dbReference type="EC" id="2.3.1.189"/>
    </reaction>
</comment>
<keyword evidence="7" id="KW-1185">Reference proteome</keyword>
<feature type="binding site" evidence="4">
    <location>
        <position position="270"/>
    </location>
    <ligand>
        <name>1D-myo-inositol 2-(L-cysteinylamino)-2-deoxy-alpha-D-glucopyranoside</name>
        <dbReference type="ChEBI" id="CHEBI:58887"/>
    </ligand>
</feature>
<keyword evidence="1 4" id="KW-0808">Transferase</keyword>
<feature type="domain" description="N-acetyltransferase" evidence="5">
    <location>
        <begin position="157"/>
        <end position="303"/>
    </location>
</feature>
<feature type="binding site" evidence="4">
    <location>
        <position position="36"/>
    </location>
    <ligand>
        <name>1D-myo-inositol 2-(L-cysteinylamino)-2-deoxy-alpha-D-glucopyranoside</name>
        <dbReference type="ChEBI" id="CHEBI:58887"/>
    </ligand>
</feature>
<evidence type="ECO:0000256" key="1">
    <source>
        <dbReference type="ARBA" id="ARBA00022679"/>
    </source>
</evidence>
<dbReference type="CDD" id="cd04301">
    <property type="entry name" value="NAT_SF"/>
    <property type="match status" value="1"/>
</dbReference>
<comment type="similarity">
    <text evidence="4">Belongs to the acetyltransferase family. MshD subfamily.</text>
</comment>
<dbReference type="OrthoDB" id="3208058at2"/>
<dbReference type="STRING" id="35755.UL82_02875"/>
<protein>
    <recommendedName>
        <fullName evidence="4">Mycothiol acetyltransferase</fullName>
        <shortName evidence="4">MSH acetyltransferase</shortName>
        <ecNumber evidence="4">2.3.1.189</ecNumber>
    </recommendedName>
    <alternativeName>
        <fullName evidence="4">Mycothiol synthase</fullName>
    </alternativeName>
</protein>
<evidence type="ECO:0000256" key="4">
    <source>
        <dbReference type="HAMAP-Rule" id="MF_01698"/>
    </source>
</evidence>
<feature type="binding site" evidence="4">
    <location>
        <position position="220"/>
    </location>
    <ligand>
        <name>1D-myo-inositol 2-(L-cysteinylamino)-2-deoxy-alpha-D-glucopyranoside</name>
        <dbReference type="ChEBI" id="CHEBI:58887"/>
    </ligand>
</feature>
<dbReference type="AlphaFoldDB" id="A0A0F6TDE0"/>
<sequence>MEIRSTHLYDFPDLATQAHQLLEVVEDHDGTAAFSEQFIFGIDDAQRRHRYIIALDGPQLVGLAADDGATVELAVTPAYRRRKVGTQLVRSFMKPPSVWAHGNLFEAQRFADALNFIATRELLVMTIKNPALINASTFTLPKGYQVCDLVAAQMRCENIEDCWLEVNNEAFSWHPEQGGWDKDRLRRAQATDWFNPHDVLFLIDNRDTTQPRIAGFHWLKRHGKLAQAELGEVYVVGLADAYRGQKLGDPLVRMGLAHLLKAGAQEIILYVEADNTPAINAYKQLGFSVTEQHCLYTAADQTS</sequence>
<dbReference type="Pfam" id="PF00583">
    <property type="entry name" value="Acetyltransf_1"/>
    <property type="match status" value="1"/>
</dbReference>
<dbReference type="GO" id="GO:0035447">
    <property type="term" value="F:mycothiol synthase activity"/>
    <property type="evidence" value="ECO:0007669"/>
    <property type="project" value="UniProtKB-UniRule"/>
</dbReference>
<dbReference type="InterPro" id="IPR017813">
    <property type="entry name" value="Mycothiol_AcTrfase"/>
</dbReference>
<dbReference type="EMBL" id="CP011312">
    <property type="protein sequence ID" value="AKE40799.1"/>
    <property type="molecule type" value="Genomic_DNA"/>
</dbReference>
<feature type="binding site" evidence="4">
    <location>
        <position position="232"/>
    </location>
    <ligand>
        <name>1D-myo-inositol 2-(L-cysteinylamino)-2-deoxy-alpha-D-glucopyranoside</name>
        <dbReference type="ChEBI" id="CHEBI:58887"/>
    </ligand>
</feature>
<evidence type="ECO:0000256" key="3">
    <source>
        <dbReference type="ARBA" id="ARBA00023315"/>
    </source>
</evidence>
<keyword evidence="3 4" id="KW-0012">Acyltransferase</keyword>
<dbReference type="PIRSF" id="PIRSF021524">
    <property type="entry name" value="MSH_acetyltransferase"/>
    <property type="match status" value="1"/>
</dbReference>
<name>A0A0F6TDE0_9CORY</name>
<accession>A0A0F6TDE0</accession>
<feature type="binding site" evidence="4">
    <location>
        <position position="176"/>
    </location>
    <ligand>
        <name>1D-myo-inositol 2-(L-cysteinylamino)-2-deoxy-alpha-D-glucopyranoside</name>
        <dbReference type="ChEBI" id="CHEBI:58887"/>
    </ligand>
</feature>
<comment type="caution">
    <text evidence="4">Lacks conserved residue(s) required for the propagation of feature annotation.</text>
</comment>
<feature type="binding site" evidence="4">
    <location>
        <begin position="73"/>
        <end position="75"/>
    </location>
    <ligand>
        <name>acetyl-CoA</name>
        <dbReference type="ChEBI" id="CHEBI:57288"/>
        <label>1</label>
    </ligand>
</feature>
<dbReference type="HAMAP" id="MF_01698">
    <property type="entry name" value="MshD"/>
    <property type="match status" value="1"/>
</dbReference>
<evidence type="ECO:0000259" key="5">
    <source>
        <dbReference type="PROSITE" id="PS51186"/>
    </source>
</evidence>
<gene>
    <name evidence="4 6" type="primary">mshD</name>
    <name evidence="6" type="ORF">UL82_02875</name>
</gene>
<evidence type="ECO:0000313" key="7">
    <source>
        <dbReference type="Proteomes" id="UP000033457"/>
    </source>
</evidence>
<comment type="function">
    <text evidence="4">Catalyzes the transfer of acetyl from acetyl-CoA to desacetylmycothiol (Cys-GlcN-Ins) to form mycothiol.</text>
</comment>
<feature type="binding site" evidence="4">
    <location>
        <begin position="275"/>
        <end position="280"/>
    </location>
    <ligand>
        <name>acetyl-CoA</name>
        <dbReference type="ChEBI" id="CHEBI:57288"/>
        <label>2</label>
    </ligand>
</feature>
<dbReference type="InterPro" id="IPR050276">
    <property type="entry name" value="MshD_Acetyltransferase"/>
</dbReference>
<dbReference type="Gene3D" id="3.40.630.30">
    <property type="match status" value="1"/>
</dbReference>